<keyword evidence="3" id="KW-1185">Reference proteome</keyword>
<dbReference type="EMBL" id="JACAZE010000040">
    <property type="protein sequence ID" value="KAF7288309.1"/>
    <property type="molecule type" value="Genomic_DNA"/>
</dbReference>
<dbReference type="OrthoDB" id="3251271at2759"/>
<proteinExistence type="predicted"/>
<gene>
    <name evidence="2" type="ORF">HMN09_01405300</name>
</gene>
<name>A0A8H6VU43_MYCCL</name>
<feature type="compositionally biased region" description="Basic and acidic residues" evidence="1">
    <location>
        <begin position="185"/>
        <end position="195"/>
    </location>
</feature>
<accession>A0A8H6VU43</accession>
<evidence type="ECO:0000313" key="3">
    <source>
        <dbReference type="Proteomes" id="UP000613580"/>
    </source>
</evidence>
<protein>
    <submittedName>
        <fullName evidence="2">Uncharacterized protein</fullName>
    </submittedName>
</protein>
<evidence type="ECO:0000256" key="1">
    <source>
        <dbReference type="SAM" id="MobiDB-lite"/>
    </source>
</evidence>
<reference evidence="2" key="1">
    <citation type="submission" date="2020-05" db="EMBL/GenBank/DDBJ databases">
        <title>Mycena genomes resolve the evolution of fungal bioluminescence.</title>
        <authorList>
            <person name="Tsai I.J."/>
        </authorList>
    </citation>
    <scope>NUCLEOTIDE SEQUENCE</scope>
    <source>
        <strain evidence="2">110903Hualien_Pintung</strain>
    </source>
</reference>
<feature type="compositionally biased region" description="Basic residues" evidence="1">
    <location>
        <begin position="232"/>
        <end position="244"/>
    </location>
</feature>
<feature type="compositionally biased region" description="Low complexity" evidence="1">
    <location>
        <begin position="221"/>
        <end position="231"/>
    </location>
</feature>
<feature type="compositionally biased region" description="Basic and acidic residues" evidence="1">
    <location>
        <begin position="258"/>
        <end position="273"/>
    </location>
</feature>
<feature type="region of interest" description="Disordered" evidence="1">
    <location>
        <begin position="105"/>
        <end position="296"/>
    </location>
</feature>
<feature type="compositionally biased region" description="Basic residues" evidence="1">
    <location>
        <begin position="274"/>
        <end position="286"/>
    </location>
</feature>
<dbReference type="Proteomes" id="UP000613580">
    <property type="component" value="Unassembled WGS sequence"/>
</dbReference>
<evidence type="ECO:0000313" key="2">
    <source>
        <dbReference type="EMBL" id="KAF7288309.1"/>
    </source>
</evidence>
<feature type="compositionally biased region" description="Acidic residues" evidence="1">
    <location>
        <begin position="248"/>
        <end position="257"/>
    </location>
</feature>
<dbReference type="AlphaFoldDB" id="A0A8H6VU43"/>
<comment type="caution">
    <text evidence="2">The sequence shown here is derived from an EMBL/GenBank/DDBJ whole genome shotgun (WGS) entry which is preliminary data.</text>
</comment>
<sequence>MATAPPKALSTSTLSLRFMQNAALRKGAAASELDKATVKDDVDGEWEIPGRAAWVAAAEAAGVGAGASGGKMGGRTGEVRHEASYMPFLFGGDGDGDGVVKGRRTFKKGREVDGTTAPVPTADVDMLPDADTPSTSGKPPKTRPAGKLRAISSQGKPTLPLGRKDKGKTPQGSARDAVFGANERTGIDLRDEKKPKPTPPPATFLRPAGVDAPPPAPAPVSTPSEADSSSAKSKKQKTKTKTKRPREEEADDGDADVEEKGDSGKGASDESGAKPKKPKKKKKKIKASAETDAGEDSWWALRVASSSLYPSILTSLSMPQ</sequence>
<organism evidence="2 3">
    <name type="scientific">Mycena chlorophos</name>
    <name type="common">Agaric fungus</name>
    <name type="synonym">Agaricus chlorophos</name>
    <dbReference type="NCBI Taxonomy" id="658473"/>
    <lineage>
        <taxon>Eukaryota</taxon>
        <taxon>Fungi</taxon>
        <taxon>Dikarya</taxon>
        <taxon>Basidiomycota</taxon>
        <taxon>Agaricomycotina</taxon>
        <taxon>Agaricomycetes</taxon>
        <taxon>Agaricomycetidae</taxon>
        <taxon>Agaricales</taxon>
        <taxon>Marasmiineae</taxon>
        <taxon>Mycenaceae</taxon>
        <taxon>Mycena</taxon>
    </lineage>
</organism>